<evidence type="ECO:0000259" key="7">
    <source>
        <dbReference type="Pfam" id="PF05697"/>
    </source>
</evidence>
<evidence type="ECO:0000256" key="4">
    <source>
        <dbReference type="ARBA" id="ARBA00023110"/>
    </source>
</evidence>
<dbReference type="SUPFAM" id="SSF54534">
    <property type="entry name" value="FKBP-like"/>
    <property type="match status" value="1"/>
</dbReference>
<dbReference type="GO" id="GO:0015031">
    <property type="term" value="P:protein transport"/>
    <property type="evidence" value="ECO:0007669"/>
    <property type="project" value="InterPro"/>
</dbReference>
<keyword evidence="4" id="KW-0697">Rotamase</keyword>
<evidence type="ECO:0000256" key="3">
    <source>
        <dbReference type="ARBA" id="ARBA00013194"/>
    </source>
</evidence>
<dbReference type="InterPro" id="IPR027304">
    <property type="entry name" value="Trigger_fact/SurA_dom_sf"/>
</dbReference>
<dbReference type="InterPro" id="IPR008880">
    <property type="entry name" value="Trigger_fac_C"/>
</dbReference>
<dbReference type="GO" id="GO:0044183">
    <property type="term" value="F:protein folding chaperone"/>
    <property type="evidence" value="ECO:0007669"/>
    <property type="project" value="TreeGrafter"/>
</dbReference>
<dbReference type="NCBIfam" id="TIGR00115">
    <property type="entry name" value="tig"/>
    <property type="match status" value="1"/>
</dbReference>
<dbReference type="GO" id="GO:0043335">
    <property type="term" value="P:protein unfolding"/>
    <property type="evidence" value="ECO:0007669"/>
    <property type="project" value="TreeGrafter"/>
</dbReference>
<organism evidence="9">
    <name type="scientific">marine sediment metagenome</name>
    <dbReference type="NCBI Taxonomy" id="412755"/>
    <lineage>
        <taxon>unclassified sequences</taxon>
        <taxon>metagenomes</taxon>
        <taxon>ecological metagenomes</taxon>
    </lineage>
</organism>
<dbReference type="PANTHER" id="PTHR30560:SF3">
    <property type="entry name" value="TRIGGER FACTOR-LIKE PROTEIN TIG, CHLOROPLASTIC"/>
    <property type="match status" value="1"/>
</dbReference>
<dbReference type="AlphaFoldDB" id="X0STV3"/>
<dbReference type="InterPro" id="IPR008881">
    <property type="entry name" value="Trigger_fac_ribosome-bd_bac"/>
</dbReference>
<feature type="non-terminal residue" evidence="9">
    <location>
        <position position="1"/>
    </location>
</feature>
<protein>
    <recommendedName>
        <fullName evidence="3">peptidylprolyl isomerase</fullName>
        <ecNumber evidence="3">5.2.1.8</ecNumber>
    </recommendedName>
</protein>
<keyword evidence="6" id="KW-0413">Isomerase</keyword>
<reference evidence="9" key="1">
    <citation type="journal article" date="2014" name="Front. Microbiol.">
        <title>High frequency of phylogenetically diverse reductive dehalogenase-homologous genes in deep subseafloor sedimentary metagenomes.</title>
        <authorList>
            <person name="Kawai M."/>
            <person name="Futagami T."/>
            <person name="Toyoda A."/>
            <person name="Takaki Y."/>
            <person name="Nishi S."/>
            <person name="Hori S."/>
            <person name="Arai W."/>
            <person name="Tsubouchi T."/>
            <person name="Morono Y."/>
            <person name="Uchiyama I."/>
            <person name="Ito T."/>
            <person name="Fujiyama A."/>
            <person name="Inagaki F."/>
            <person name="Takami H."/>
        </authorList>
    </citation>
    <scope>NUCLEOTIDE SEQUENCE</scope>
    <source>
        <strain evidence="9">Expedition CK06-06</strain>
    </source>
</reference>
<dbReference type="PIRSF" id="PIRSF003095">
    <property type="entry name" value="Trigger_factor"/>
    <property type="match status" value="1"/>
</dbReference>
<dbReference type="PANTHER" id="PTHR30560">
    <property type="entry name" value="TRIGGER FACTOR CHAPERONE AND PEPTIDYL-PROLYL CIS/TRANS ISOMERASE"/>
    <property type="match status" value="1"/>
</dbReference>
<dbReference type="InterPro" id="IPR005215">
    <property type="entry name" value="Trig_fac"/>
</dbReference>
<dbReference type="HAMAP" id="MF_00303">
    <property type="entry name" value="Trigger_factor_Tig"/>
    <property type="match status" value="1"/>
</dbReference>
<dbReference type="InterPro" id="IPR037041">
    <property type="entry name" value="Trigger_fac_C_sf"/>
</dbReference>
<dbReference type="EMBL" id="BARS01003601">
    <property type="protein sequence ID" value="GAF84598.1"/>
    <property type="molecule type" value="Genomic_DNA"/>
</dbReference>
<evidence type="ECO:0000256" key="5">
    <source>
        <dbReference type="ARBA" id="ARBA00023186"/>
    </source>
</evidence>
<evidence type="ECO:0000256" key="6">
    <source>
        <dbReference type="ARBA" id="ARBA00023235"/>
    </source>
</evidence>
<feature type="domain" description="Trigger factor C-terminal" evidence="8">
    <location>
        <begin position="257"/>
        <end position="400"/>
    </location>
</feature>
<evidence type="ECO:0000313" key="9">
    <source>
        <dbReference type="EMBL" id="GAF84598.1"/>
    </source>
</evidence>
<dbReference type="SUPFAM" id="SSF102735">
    <property type="entry name" value="Trigger factor ribosome-binding domain"/>
    <property type="match status" value="1"/>
</dbReference>
<dbReference type="EC" id="5.2.1.8" evidence="3"/>
<feature type="domain" description="Trigger factor ribosome-binding bacterial" evidence="7">
    <location>
        <begin position="5"/>
        <end position="137"/>
    </location>
</feature>
<dbReference type="InterPro" id="IPR046357">
    <property type="entry name" value="PPIase_dom_sf"/>
</dbReference>
<proteinExistence type="inferred from homology"/>
<dbReference type="Gene3D" id="3.30.70.1050">
    <property type="entry name" value="Trigger factor ribosome-binding domain"/>
    <property type="match status" value="1"/>
</dbReference>
<dbReference type="Pfam" id="PF05697">
    <property type="entry name" value="Trigger_N"/>
    <property type="match status" value="1"/>
</dbReference>
<comment type="similarity">
    <text evidence="2">Belongs to the FKBP-type PPIase family. Tig subfamily.</text>
</comment>
<evidence type="ECO:0000259" key="8">
    <source>
        <dbReference type="Pfam" id="PF05698"/>
    </source>
</evidence>
<name>X0STV3_9ZZZZ</name>
<dbReference type="Gene3D" id="3.10.50.40">
    <property type="match status" value="1"/>
</dbReference>
<evidence type="ECO:0000256" key="2">
    <source>
        <dbReference type="ARBA" id="ARBA00005464"/>
    </source>
</evidence>
<accession>X0STV3</accession>
<comment type="catalytic activity">
    <reaction evidence="1">
        <text>[protein]-peptidylproline (omega=180) = [protein]-peptidylproline (omega=0)</text>
        <dbReference type="Rhea" id="RHEA:16237"/>
        <dbReference type="Rhea" id="RHEA-COMP:10747"/>
        <dbReference type="Rhea" id="RHEA-COMP:10748"/>
        <dbReference type="ChEBI" id="CHEBI:83833"/>
        <dbReference type="ChEBI" id="CHEBI:83834"/>
        <dbReference type="EC" id="5.2.1.8"/>
    </reaction>
</comment>
<sequence length="410" mass="45837">IGDGWSRKLTITVAPERVASARAKERNRLSKSIRLKGFRKGRVPPEVVEQRFGLELDQIVQERLIEEAYREAVDSTEITPAGAASISNVQYAPGERLTFQADVEIMPTVELSRVGGFKLKRDTRPVTDEEVQEILDRVLSDFADWKEVDRQASAGDQVAVRVTPLSEGEEAPTAEAKPYRFVLGTGQALPDVEQAITTLAPGESGSFLVEFPGESEGTELERRQLFIAVDTVEEQVLPELDDELVKRATGGAQETTAELEEIIRADLGKHHEDEAEGRLRGAILEALIEANSFSLPVSLVNRYLDGMLRAPEGADGDELKQARDSLAPHAERQIKEEMILDRLIEREGFRPDEEDVERKIEELAERSRMAPGALRRRLEKEGQLESLRRNLAVDRAFEYLEAQSEIEETS</sequence>
<dbReference type="GO" id="GO:0051083">
    <property type="term" value="P:'de novo' cotranslational protein folding"/>
    <property type="evidence" value="ECO:0007669"/>
    <property type="project" value="TreeGrafter"/>
</dbReference>
<dbReference type="GO" id="GO:0043022">
    <property type="term" value="F:ribosome binding"/>
    <property type="evidence" value="ECO:0007669"/>
    <property type="project" value="TreeGrafter"/>
</dbReference>
<gene>
    <name evidence="9" type="ORF">S01H1_06980</name>
</gene>
<dbReference type="SUPFAM" id="SSF109998">
    <property type="entry name" value="Triger factor/SurA peptide-binding domain-like"/>
    <property type="match status" value="1"/>
</dbReference>
<dbReference type="Gene3D" id="1.10.3120.10">
    <property type="entry name" value="Trigger factor, C-terminal domain"/>
    <property type="match status" value="1"/>
</dbReference>
<dbReference type="GO" id="GO:0003755">
    <property type="term" value="F:peptidyl-prolyl cis-trans isomerase activity"/>
    <property type="evidence" value="ECO:0007669"/>
    <property type="project" value="UniProtKB-KW"/>
</dbReference>
<dbReference type="Pfam" id="PF05698">
    <property type="entry name" value="Trigger_C"/>
    <property type="match status" value="1"/>
</dbReference>
<keyword evidence="5" id="KW-0143">Chaperone</keyword>
<comment type="caution">
    <text evidence="9">The sequence shown here is derived from an EMBL/GenBank/DDBJ whole genome shotgun (WGS) entry which is preliminary data.</text>
</comment>
<dbReference type="InterPro" id="IPR036611">
    <property type="entry name" value="Trigger_fac_ribosome-bd_sf"/>
</dbReference>
<evidence type="ECO:0000256" key="1">
    <source>
        <dbReference type="ARBA" id="ARBA00000971"/>
    </source>
</evidence>